<keyword evidence="6" id="KW-1185">Reference proteome</keyword>
<feature type="domain" description="F-box" evidence="4">
    <location>
        <begin position="417"/>
        <end position="464"/>
    </location>
</feature>
<evidence type="ECO:0000259" key="4">
    <source>
        <dbReference type="PROSITE" id="PS50181"/>
    </source>
</evidence>
<feature type="region of interest" description="Disordered" evidence="2">
    <location>
        <begin position="46"/>
        <end position="97"/>
    </location>
</feature>
<dbReference type="AlphaFoldDB" id="A0A6A6B4V4"/>
<evidence type="ECO:0000256" key="1">
    <source>
        <dbReference type="ARBA" id="ARBA00023286"/>
    </source>
</evidence>
<evidence type="ECO:0000256" key="2">
    <source>
        <dbReference type="SAM" id="MobiDB-lite"/>
    </source>
</evidence>
<dbReference type="SMART" id="SM00367">
    <property type="entry name" value="LRR_CC"/>
    <property type="match status" value="5"/>
</dbReference>
<keyword evidence="1" id="KW-0813">Transport</keyword>
<dbReference type="EMBL" id="ML995497">
    <property type="protein sequence ID" value="KAF2138295.1"/>
    <property type="molecule type" value="Genomic_DNA"/>
</dbReference>
<dbReference type="InterPro" id="IPR032675">
    <property type="entry name" value="LRR_dom_sf"/>
</dbReference>
<feature type="compositionally biased region" description="Basic residues" evidence="2">
    <location>
        <begin position="50"/>
        <end position="61"/>
    </location>
</feature>
<feature type="compositionally biased region" description="Polar residues" evidence="2">
    <location>
        <begin position="298"/>
        <end position="309"/>
    </location>
</feature>
<keyword evidence="1" id="KW-1071">Ligand-gated ion channel</keyword>
<dbReference type="SMART" id="SM00256">
    <property type="entry name" value="FBOX"/>
    <property type="match status" value="1"/>
</dbReference>
<keyword evidence="1" id="KW-0407">Ion channel</keyword>
<dbReference type="Pfam" id="PF00646">
    <property type="entry name" value="F-box"/>
    <property type="match status" value="1"/>
</dbReference>
<dbReference type="SUPFAM" id="SSF52047">
    <property type="entry name" value="RNI-like"/>
    <property type="match status" value="1"/>
</dbReference>
<accession>A0A6A6B4V4</accession>
<evidence type="ECO:0000259" key="3">
    <source>
        <dbReference type="PROSITE" id="PS50042"/>
    </source>
</evidence>
<dbReference type="OrthoDB" id="421226at2759"/>
<dbReference type="InterPro" id="IPR018490">
    <property type="entry name" value="cNMP-bd_dom_sf"/>
</dbReference>
<dbReference type="PANTHER" id="PTHR45638">
    <property type="entry name" value="CYCLIC NUCLEOTIDE-GATED CATION CHANNEL SUBUNIT A"/>
    <property type="match status" value="1"/>
</dbReference>
<sequence length="857" mass="94683">MRSMVVRLNKEDLTKELPSFPEVEKSIRDEAKERLAILERKKKEISVTKAKARSAHTRAGKRSRDNNDGDIEMGEAGEIRDGSVITNNKKRKSPSPGLAEAAAASAFGSGSVNVRQLLKELPLFSSLPNEILHFLGLNSQPRSYPPFTDIIHQGSHGRDVFFIVGGEVEVVLETPPDEETKKKQSSPKNIQNVKARLKPGQYFGEVVSLDLAPRRTATVRSVSSVETLTISGDVLNEFWQMCSPDLRRQVEATAKARLHAATNTDTPMQDGFDGAPAIDELAIADRAPGGPVRDISRRQSVQSIPSVTFSDGAESSLVTRPKEEDPVIEPFDPDPLLNVDLDNLRSRSRRASLAPPPPGAPPVQEPAQETSKTGKESRLRTPSPNGLLPSPVFRQESTSPDRSNSYKRPKIIRRASRKGKGALPDVLLVKVFQNLDICELMHLRRVSMHWLKLISSSPSILHHLDLTPYNRRVNDHTLMDIICPFVGSRPRVVDVSNCFHVTDEGFSALATTCGANTKIWKMKSVWDVTGQAVLEMVNKAKGLEEVDLSNCRKVGDNLLARIVGWVVPDFPPQMLAAQKQAQMNGRGRKGHQQVVQQLPPGTVVGCPRLKRLTLSYCKHITDRSMAHIAVHASNRLEQIDLTRCTTITDQGFQHWSVYPFHRLTKICLADCTYLTDNAIVYLTNAAKALRELDLVSRVRPERFMGTAILTSTIVFLLRPLRYRYRSPCSGLPDAHSPQPCVLWFGRLGQLIAQHQPAPAGASGALGARMRARDGHGRGSGAGRLQRARSVRRQPVQEPDEVAGPWRNPAARKRRAVRGGGGRAVEDGMREVEKTIGGVTTMVATEKRSRKEMDQAQA</sequence>
<dbReference type="GeneID" id="54298573"/>
<dbReference type="InterPro" id="IPR050866">
    <property type="entry name" value="CNG_cation_channel"/>
</dbReference>
<dbReference type="PANTHER" id="PTHR45638:SF24">
    <property type="entry name" value="CYCLIC NUCLEOTIDE-BINDING DOMAIN PROTEIN (AFU_ORTHOLOGUE AFUA_2G03170)"/>
    <property type="match status" value="1"/>
</dbReference>
<keyword evidence="1" id="KW-0406">Ion transport</keyword>
<dbReference type="InterPro" id="IPR006553">
    <property type="entry name" value="Leu-rich_rpt_Cys-con_subtyp"/>
</dbReference>
<proteinExistence type="predicted"/>
<feature type="domain" description="Cyclic nucleotide-binding" evidence="3">
    <location>
        <begin position="123"/>
        <end position="256"/>
    </location>
</feature>
<dbReference type="GO" id="GO:0005221">
    <property type="term" value="F:intracellularly cyclic nucleotide-activated monoatomic cation channel activity"/>
    <property type="evidence" value="ECO:0007669"/>
    <property type="project" value="InterPro"/>
</dbReference>
<dbReference type="SMART" id="SM00100">
    <property type="entry name" value="cNMP"/>
    <property type="match status" value="1"/>
</dbReference>
<feature type="compositionally biased region" description="Pro residues" evidence="2">
    <location>
        <begin position="354"/>
        <end position="364"/>
    </location>
</feature>
<dbReference type="RefSeq" id="XP_033394008.1">
    <property type="nucleotide sequence ID" value="XM_033541077.1"/>
</dbReference>
<dbReference type="PROSITE" id="PS50042">
    <property type="entry name" value="CNMP_BINDING_3"/>
    <property type="match status" value="1"/>
</dbReference>
<dbReference type="Pfam" id="PF16643">
    <property type="entry name" value="cNMPbd_u2"/>
    <property type="match status" value="1"/>
</dbReference>
<dbReference type="InterPro" id="IPR000595">
    <property type="entry name" value="cNMP-bd_dom"/>
</dbReference>
<feature type="region of interest" description="Disordered" evidence="2">
    <location>
        <begin position="770"/>
        <end position="827"/>
    </location>
</feature>
<evidence type="ECO:0008006" key="7">
    <source>
        <dbReference type="Google" id="ProtNLM"/>
    </source>
</evidence>
<dbReference type="InterPro" id="IPR001810">
    <property type="entry name" value="F-box_dom"/>
</dbReference>
<dbReference type="CDD" id="cd00038">
    <property type="entry name" value="CAP_ED"/>
    <property type="match status" value="1"/>
</dbReference>
<feature type="region of interest" description="Disordered" evidence="2">
    <location>
        <begin position="288"/>
        <end position="411"/>
    </location>
</feature>
<dbReference type="InterPro" id="IPR014710">
    <property type="entry name" value="RmlC-like_jellyroll"/>
</dbReference>
<name>A0A6A6B4V4_9PEZI</name>
<evidence type="ECO:0000313" key="6">
    <source>
        <dbReference type="Proteomes" id="UP000799438"/>
    </source>
</evidence>
<reference evidence="5" key="1">
    <citation type="journal article" date="2020" name="Stud. Mycol.">
        <title>101 Dothideomycetes genomes: a test case for predicting lifestyles and emergence of pathogens.</title>
        <authorList>
            <person name="Haridas S."/>
            <person name="Albert R."/>
            <person name="Binder M."/>
            <person name="Bloem J."/>
            <person name="Labutti K."/>
            <person name="Salamov A."/>
            <person name="Andreopoulos B."/>
            <person name="Baker S."/>
            <person name="Barry K."/>
            <person name="Bills G."/>
            <person name="Bluhm B."/>
            <person name="Cannon C."/>
            <person name="Castanera R."/>
            <person name="Culley D."/>
            <person name="Daum C."/>
            <person name="Ezra D."/>
            <person name="Gonzalez J."/>
            <person name="Henrissat B."/>
            <person name="Kuo A."/>
            <person name="Liang C."/>
            <person name="Lipzen A."/>
            <person name="Lutzoni F."/>
            <person name="Magnuson J."/>
            <person name="Mondo S."/>
            <person name="Nolan M."/>
            <person name="Ohm R."/>
            <person name="Pangilinan J."/>
            <person name="Park H.-J."/>
            <person name="Ramirez L."/>
            <person name="Alfaro M."/>
            <person name="Sun H."/>
            <person name="Tritt A."/>
            <person name="Yoshinaga Y."/>
            <person name="Zwiers L.-H."/>
            <person name="Turgeon B."/>
            <person name="Goodwin S."/>
            <person name="Spatafora J."/>
            <person name="Crous P."/>
            <person name="Grigoriev I."/>
        </authorList>
    </citation>
    <scope>NUCLEOTIDE SEQUENCE</scope>
    <source>
        <strain evidence="5">CBS 121167</strain>
    </source>
</reference>
<dbReference type="Pfam" id="PF00027">
    <property type="entry name" value="cNMP_binding"/>
    <property type="match status" value="1"/>
</dbReference>
<dbReference type="Proteomes" id="UP000799438">
    <property type="component" value="Unassembled WGS sequence"/>
</dbReference>
<dbReference type="Gene3D" id="3.80.10.10">
    <property type="entry name" value="Ribonuclease Inhibitor"/>
    <property type="match status" value="1"/>
</dbReference>
<dbReference type="PROSITE" id="PS50181">
    <property type="entry name" value="FBOX"/>
    <property type="match status" value="1"/>
</dbReference>
<dbReference type="GO" id="GO:0044877">
    <property type="term" value="F:protein-containing complex binding"/>
    <property type="evidence" value="ECO:0007669"/>
    <property type="project" value="TreeGrafter"/>
</dbReference>
<gene>
    <name evidence="5" type="ORF">K452DRAFT_290880</name>
</gene>
<evidence type="ECO:0000313" key="5">
    <source>
        <dbReference type="EMBL" id="KAF2138295.1"/>
    </source>
</evidence>
<protein>
    <recommendedName>
        <fullName evidence="7">Cyclic nucleotide-binding domain-containing protein</fullName>
    </recommendedName>
</protein>
<dbReference type="Gene3D" id="2.60.120.10">
    <property type="entry name" value="Jelly Rolls"/>
    <property type="match status" value="1"/>
</dbReference>
<organism evidence="5 6">
    <name type="scientific">Aplosporella prunicola CBS 121167</name>
    <dbReference type="NCBI Taxonomy" id="1176127"/>
    <lineage>
        <taxon>Eukaryota</taxon>
        <taxon>Fungi</taxon>
        <taxon>Dikarya</taxon>
        <taxon>Ascomycota</taxon>
        <taxon>Pezizomycotina</taxon>
        <taxon>Dothideomycetes</taxon>
        <taxon>Dothideomycetes incertae sedis</taxon>
        <taxon>Botryosphaeriales</taxon>
        <taxon>Aplosporellaceae</taxon>
        <taxon>Aplosporella</taxon>
    </lineage>
</organism>
<dbReference type="SUPFAM" id="SSF51206">
    <property type="entry name" value="cAMP-binding domain-like"/>
    <property type="match status" value="1"/>
</dbReference>